<sequence>MSVLKKRKTIVLSGAALIVGMMLAIQYNTSNNPITRDTRDIWQVRTSLEKEKQKQQELNAEIKKYEALLDDYSQSKKIKSVQAVERALKDAKKDAGLTSVSGQGIFITIEPFSSGEAPKVNPENVRKLMNELNRYKAKNVSISGQRIISISPIREVNGQTYVNNEPIASFPITLKVLTDEPAQLKEKILSSQAAEAFVKQDLLIDAREVQKLTLPAYHGPIPVKYMKQVKEDS</sequence>
<dbReference type="PANTHER" id="PTHR37313">
    <property type="entry name" value="UPF0749 PROTEIN RV1825"/>
    <property type="match status" value="1"/>
</dbReference>
<dbReference type="InterPro" id="IPR010273">
    <property type="entry name" value="DUF881"/>
</dbReference>
<reference evidence="3 4" key="1">
    <citation type="journal article" date="2012" name="J. Bacteriol.">
        <title>Genome of Bacillus macauensis ZFHKF-1, a Long-Chain-Forming Bacterium.</title>
        <authorList>
            <person name="Cai L."/>
            <person name="Zhang T."/>
        </authorList>
    </citation>
    <scope>NUCLEOTIDE SEQUENCE [LARGE SCALE GENOMIC DNA]</scope>
    <source>
        <strain evidence="3 4">ZFHKF-1</strain>
    </source>
</reference>
<accession>I8AHU8</accession>
<keyword evidence="4" id="KW-1185">Reference proteome</keyword>
<dbReference type="Proteomes" id="UP000004080">
    <property type="component" value="Unassembled WGS sequence"/>
</dbReference>
<dbReference type="STRING" id="1196324.A374_11895"/>
<proteinExistence type="inferred from homology"/>
<gene>
    <name evidence="3" type="ORF">A374_11895</name>
</gene>
<dbReference type="EMBL" id="AKKV01000027">
    <property type="protein sequence ID" value="EIT84999.1"/>
    <property type="molecule type" value="Genomic_DNA"/>
</dbReference>
<comment type="similarity">
    <text evidence="1">Belongs to the UPF0749 family.</text>
</comment>
<dbReference type="Gene3D" id="3.30.70.1880">
    <property type="entry name" value="Protein of unknown function DUF881"/>
    <property type="match status" value="1"/>
</dbReference>
<keyword evidence="2" id="KW-0175">Coiled coil</keyword>
<dbReference type="Pfam" id="PF05949">
    <property type="entry name" value="DUF881"/>
    <property type="match status" value="1"/>
</dbReference>
<dbReference type="OrthoDB" id="2439649at2"/>
<evidence type="ECO:0000256" key="2">
    <source>
        <dbReference type="SAM" id="Coils"/>
    </source>
</evidence>
<evidence type="ECO:0000313" key="3">
    <source>
        <dbReference type="EMBL" id="EIT84999.1"/>
    </source>
</evidence>
<evidence type="ECO:0000313" key="4">
    <source>
        <dbReference type="Proteomes" id="UP000004080"/>
    </source>
</evidence>
<protein>
    <recommendedName>
        <fullName evidence="5">DUF881 domain-containing protein</fullName>
    </recommendedName>
</protein>
<dbReference type="AlphaFoldDB" id="I8AHU8"/>
<dbReference type="PATRIC" id="fig|1196324.3.peg.2434"/>
<comment type="caution">
    <text evidence="3">The sequence shown here is derived from an EMBL/GenBank/DDBJ whole genome shotgun (WGS) entry which is preliminary data.</text>
</comment>
<evidence type="ECO:0000256" key="1">
    <source>
        <dbReference type="ARBA" id="ARBA00009108"/>
    </source>
</evidence>
<evidence type="ECO:0008006" key="5">
    <source>
        <dbReference type="Google" id="ProtNLM"/>
    </source>
</evidence>
<dbReference type="eggNOG" id="COG3879">
    <property type="taxonomic scope" value="Bacteria"/>
</dbReference>
<name>I8AHU8_9BACL</name>
<dbReference type="PANTHER" id="PTHR37313:SF2">
    <property type="entry name" value="UPF0749 PROTEIN YLXX"/>
    <property type="match status" value="1"/>
</dbReference>
<organism evidence="3 4">
    <name type="scientific">Fictibacillus macauensis ZFHKF-1</name>
    <dbReference type="NCBI Taxonomy" id="1196324"/>
    <lineage>
        <taxon>Bacteria</taxon>
        <taxon>Bacillati</taxon>
        <taxon>Bacillota</taxon>
        <taxon>Bacilli</taxon>
        <taxon>Bacillales</taxon>
        <taxon>Fictibacillaceae</taxon>
        <taxon>Fictibacillus</taxon>
    </lineage>
</organism>
<feature type="coiled-coil region" evidence="2">
    <location>
        <begin position="48"/>
        <end position="75"/>
    </location>
</feature>